<dbReference type="InParanoid" id="A0A540VKI8"/>
<evidence type="ECO:0000256" key="2">
    <source>
        <dbReference type="ARBA" id="ARBA00022801"/>
    </source>
</evidence>
<feature type="domain" description="Fibronectin type III-like" evidence="5">
    <location>
        <begin position="572"/>
        <end position="642"/>
    </location>
</feature>
<dbReference type="Gene3D" id="3.40.50.1700">
    <property type="entry name" value="Glycoside hydrolase family 3 C-terminal domain"/>
    <property type="match status" value="1"/>
</dbReference>
<reference evidence="6 7" key="1">
    <citation type="submission" date="2019-06" db="EMBL/GenBank/DDBJ databases">
        <title>Genome sequence of Litorilinea aerophila BAA-2444.</title>
        <authorList>
            <person name="Maclea K.S."/>
            <person name="Maurais E.G."/>
            <person name="Iannazzi L.C."/>
        </authorList>
    </citation>
    <scope>NUCLEOTIDE SEQUENCE [LARGE SCALE GENOMIC DNA]</scope>
    <source>
        <strain evidence="6 7">ATCC BAA-2444</strain>
    </source>
</reference>
<dbReference type="SUPFAM" id="SSF52279">
    <property type="entry name" value="Beta-D-glucan exohydrolase, C-terminal domain"/>
    <property type="match status" value="1"/>
</dbReference>
<dbReference type="GO" id="GO:0005975">
    <property type="term" value="P:carbohydrate metabolic process"/>
    <property type="evidence" value="ECO:0007669"/>
    <property type="project" value="InterPro"/>
</dbReference>
<dbReference type="InterPro" id="IPR026891">
    <property type="entry name" value="Fn3-like"/>
</dbReference>
<evidence type="ECO:0000259" key="5">
    <source>
        <dbReference type="SMART" id="SM01217"/>
    </source>
</evidence>
<dbReference type="PANTHER" id="PTHR42715">
    <property type="entry name" value="BETA-GLUCOSIDASE"/>
    <property type="match status" value="1"/>
</dbReference>
<dbReference type="Pfam" id="PF00933">
    <property type="entry name" value="Glyco_hydro_3"/>
    <property type="match status" value="1"/>
</dbReference>
<protein>
    <submittedName>
        <fullName evidence="6">Glycosyl hydrolase</fullName>
    </submittedName>
</protein>
<dbReference type="Pfam" id="PF01915">
    <property type="entry name" value="Glyco_hydro_3_C"/>
    <property type="match status" value="1"/>
</dbReference>
<dbReference type="SMART" id="SM01217">
    <property type="entry name" value="Fn3_like"/>
    <property type="match status" value="1"/>
</dbReference>
<dbReference type="PRINTS" id="PR00133">
    <property type="entry name" value="GLHYDRLASE3"/>
</dbReference>
<dbReference type="InterPro" id="IPR036962">
    <property type="entry name" value="Glyco_hydro_3_N_sf"/>
</dbReference>
<dbReference type="EMBL" id="VIGC01000004">
    <property type="protein sequence ID" value="TQE97289.1"/>
    <property type="molecule type" value="Genomic_DNA"/>
</dbReference>
<dbReference type="GO" id="GO:0008422">
    <property type="term" value="F:beta-glucosidase activity"/>
    <property type="evidence" value="ECO:0007669"/>
    <property type="project" value="UniProtKB-ARBA"/>
</dbReference>
<dbReference type="Pfam" id="PF14310">
    <property type="entry name" value="Fn3-like"/>
    <property type="match status" value="1"/>
</dbReference>
<name>A0A540VKI8_9CHLR</name>
<accession>A0A540VKI8</accession>
<evidence type="ECO:0000256" key="3">
    <source>
        <dbReference type="ARBA" id="ARBA00023277"/>
    </source>
</evidence>
<dbReference type="AlphaFoldDB" id="A0A540VKI8"/>
<dbReference type="Gene3D" id="2.60.40.10">
    <property type="entry name" value="Immunoglobulins"/>
    <property type="match status" value="1"/>
</dbReference>
<keyword evidence="3" id="KW-0119">Carbohydrate metabolism</keyword>
<comment type="caution">
    <text evidence="6">The sequence shown here is derived from an EMBL/GenBank/DDBJ whole genome shotgun (WGS) entry which is preliminary data.</text>
</comment>
<dbReference type="InterPro" id="IPR001764">
    <property type="entry name" value="Glyco_hydro_3_N"/>
</dbReference>
<dbReference type="Gene3D" id="3.20.20.300">
    <property type="entry name" value="Glycoside hydrolase, family 3, N-terminal domain"/>
    <property type="match status" value="1"/>
</dbReference>
<dbReference type="Proteomes" id="UP000317371">
    <property type="component" value="Unassembled WGS sequence"/>
</dbReference>
<dbReference type="OrthoDB" id="9805821at2"/>
<dbReference type="InterPro" id="IPR036881">
    <property type="entry name" value="Glyco_hydro_3_C_sf"/>
</dbReference>
<dbReference type="SUPFAM" id="SSF51445">
    <property type="entry name" value="(Trans)glycosidases"/>
    <property type="match status" value="1"/>
</dbReference>
<proteinExistence type="inferred from homology"/>
<organism evidence="6 7">
    <name type="scientific">Litorilinea aerophila</name>
    <dbReference type="NCBI Taxonomy" id="1204385"/>
    <lineage>
        <taxon>Bacteria</taxon>
        <taxon>Bacillati</taxon>
        <taxon>Chloroflexota</taxon>
        <taxon>Caldilineae</taxon>
        <taxon>Caldilineales</taxon>
        <taxon>Caldilineaceae</taxon>
        <taxon>Litorilinea</taxon>
    </lineage>
</organism>
<keyword evidence="4" id="KW-0326">Glycosidase</keyword>
<dbReference type="InterPro" id="IPR050288">
    <property type="entry name" value="Cellulose_deg_GH3"/>
</dbReference>
<dbReference type="PANTHER" id="PTHR42715:SF10">
    <property type="entry name" value="BETA-GLUCOSIDASE"/>
    <property type="match status" value="1"/>
</dbReference>
<evidence type="ECO:0000256" key="4">
    <source>
        <dbReference type="RuleBase" id="RU361161"/>
    </source>
</evidence>
<sequence>MTLEEKAALCTGASAWTTTAVERLGIPAMLLSDGPHGVRRVPDVHALAAPSLPATCFPTAAALAATWDPQLLYTMGEALAAEARALGVDVLLGPGVNIKRSPLGGRNFEYFSEDPYLAGVLASSLIQGIQSQGVGTSLKHYAVNNQEHERLRINAVVDERTLREIYLPAFERAVKEARPWTVMCAYNKVNGIYCSENARLLTQILKGEWGFDGVVVSDWGAVHDRVRALEAGLDLEMPGPKPHRTQAVVDAVRSGALDEAVLDEAVRRILAAVERAAATPKETETFDVDAHHALARRVAAAGMVLLKNDGILPLQKGQCLAVIGRAAREPHFQGGGSSHINPTRVDIPLDELARLAGEGDLTYREGYPADDSFQQELIDEAVAAAAEADVALIFAALPASKESEGYDRTDLDLTRQQVALIQAVSAVQPRTVVVLNSGSAIDMQAWIDGVAAVVQAWLMGQAGGGAIADVLYGVVNPSGRLAETFPMRLEDTPAFLHFPGENGEVRYGEGLYVGYRYYDARQIPVLFPFGHGLSYTTFEYSHARPSSPTFREVDGVDVLVEITNTGQRAGAEVVQVYVRPHQARLARPPKELKGFAKVELAPGETRTVTIHLDERAFAYFDPAYGRWVAEGGQYDLLIGASSADIRAQVTVTLEATRPLPSRLDMESTVQEWLADPIGRPLFEPMYQQMVAQLGAALGGEDTASIGMDMTAFILDMPLVSILGFQEAMLPAPAEEIVVDLLRRVQEANAGAG</sequence>
<gene>
    <name evidence="6" type="ORF">FKZ61_04245</name>
</gene>
<dbReference type="PROSITE" id="PS00775">
    <property type="entry name" value="GLYCOSYL_HYDROL_F3"/>
    <property type="match status" value="1"/>
</dbReference>
<dbReference type="InterPro" id="IPR017853">
    <property type="entry name" value="GH"/>
</dbReference>
<dbReference type="InterPro" id="IPR013783">
    <property type="entry name" value="Ig-like_fold"/>
</dbReference>
<dbReference type="FunFam" id="2.60.40.10:FF:000495">
    <property type="entry name" value="Periplasmic beta-glucosidase"/>
    <property type="match status" value="1"/>
</dbReference>
<keyword evidence="7" id="KW-1185">Reference proteome</keyword>
<evidence type="ECO:0000313" key="6">
    <source>
        <dbReference type="EMBL" id="TQE97289.1"/>
    </source>
</evidence>
<dbReference type="InterPro" id="IPR019800">
    <property type="entry name" value="Glyco_hydro_3_AS"/>
</dbReference>
<dbReference type="InterPro" id="IPR002772">
    <property type="entry name" value="Glyco_hydro_3_C"/>
</dbReference>
<comment type="similarity">
    <text evidence="1 4">Belongs to the glycosyl hydrolase 3 family.</text>
</comment>
<evidence type="ECO:0000313" key="7">
    <source>
        <dbReference type="Proteomes" id="UP000317371"/>
    </source>
</evidence>
<keyword evidence="2 4" id="KW-0378">Hydrolase</keyword>
<evidence type="ECO:0000256" key="1">
    <source>
        <dbReference type="ARBA" id="ARBA00005336"/>
    </source>
</evidence>